<evidence type="ECO:0000313" key="2">
    <source>
        <dbReference type="Proteomes" id="UP000183656"/>
    </source>
</evidence>
<evidence type="ECO:0000313" key="1">
    <source>
        <dbReference type="EMBL" id="SFU95964.1"/>
    </source>
</evidence>
<reference evidence="1 2" key="1">
    <citation type="submission" date="2016-10" db="EMBL/GenBank/DDBJ databases">
        <authorList>
            <person name="de Groot N.N."/>
        </authorList>
    </citation>
    <scope>NUCLEOTIDE SEQUENCE [LARGE SCALE GENOMIC DNA]</scope>
    <source>
        <strain evidence="1 2">R-24608</strain>
    </source>
</reference>
<protein>
    <submittedName>
        <fullName evidence="1">Uncharacterized protein</fullName>
    </submittedName>
</protein>
<sequence length="146" mass="16212">MTNYIADKLRLKGWSMSSAALYLGVSRQRLYTVFADPGRARLWDCAIEGMPACTPEISQSLQALRARRPKAAPRPVVHVEEFEVGDVVMCTKHAGIAQEDDEGHIAGLRGSNASLEILVVMPDGQDWFPRALFYDHFASTGLNLHR</sequence>
<accession>A0A1I7KF06</accession>
<dbReference type="EMBL" id="FPBX01000048">
    <property type="protein sequence ID" value="SFU95964.1"/>
    <property type="molecule type" value="Genomic_DNA"/>
</dbReference>
<keyword evidence="2" id="KW-1185">Reference proteome</keyword>
<dbReference type="Proteomes" id="UP000183656">
    <property type="component" value="Unassembled WGS sequence"/>
</dbReference>
<proteinExistence type="predicted"/>
<gene>
    <name evidence="1" type="ORF">SAMN04489707_104826</name>
</gene>
<organism evidence="1 2">
    <name type="scientific">Paenacidovorax caeni</name>
    <dbReference type="NCBI Taxonomy" id="343013"/>
    <lineage>
        <taxon>Bacteria</taxon>
        <taxon>Pseudomonadati</taxon>
        <taxon>Pseudomonadota</taxon>
        <taxon>Betaproteobacteria</taxon>
        <taxon>Burkholderiales</taxon>
        <taxon>Comamonadaceae</taxon>
        <taxon>Paenacidovorax</taxon>
    </lineage>
</organism>
<dbReference type="AlphaFoldDB" id="A0A1I7KF06"/>
<dbReference type="STRING" id="343013.SAMN04489707_104826"/>
<name>A0A1I7KF06_9BURK</name>